<evidence type="ECO:0000313" key="2">
    <source>
        <dbReference type="Proteomes" id="UP000243686"/>
    </source>
</evidence>
<name>A0A1S8X2M8_OPIVI</name>
<keyword evidence="2" id="KW-1185">Reference proteome</keyword>
<reference evidence="1 2" key="1">
    <citation type="submission" date="2015-03" db="EMBL/GenBank/DDBJ databases">
        <title>Draft genome of the nematode, Opisthorchis viverrini.</title>
        <authorList>
            <person name="Mitreva M."/>
        </authorList>
    </citation>
    <scope>NUCLEOTIDE SEQUENCE [LARGE SCALE GENOMIC DNA]</scope>
    <source>
        <strain evidence="1">Khon Kaen</strain>
    </source>
</reference>
<sequence>MLKADVRIRLREFICLREVDRHCQRRLSRNVVNSIKEDTHREDRVAHAKKQRQHLSSLYSLVSVWFFEELFE</sequence>
<protein>
    <submittedName>
        <fullName evidence="1">Uncharacterized protein</fullName>
    </submittedName>
</protein>
<organism evidence="1 2">
    <name type="scientific">Opisthorchis viverrini</name>
    <name type="common">Southeast Asian liver fluke</name>
    <dbReference type="NCBI Taxonomy" id="6198"/>
    <lineage>
        <taxon>Eukaryota</taxon>
        <taxon>Metazoa</taxon>
        <taxon>Spiralia</taxon>
        <taxon>Lophotrochozoa</taxon>
        <taxon>Platyhelminthes</taxon>
        <taxon>Trematoda</taxon>
        <taxon>Digenea</taxon>
        <taxon>Opisthorchiida</taxon>
        <taxon>Opisthorchiata</taxon>
        <taxon>Opisthorchiidae</taxon>
        <taxon>Opisthorchis</taxon>
    </lineage>
</organism>
<dbReference type="EMBL" id="KV892353">
    <property type="protein sequence ID" value="OON20962.1"/>
    <property type="molecule type" value="Genomic_DNA"/>
</dbReference>
<gene>
    <name evidence="1" type="ORF">X801_03149</name>
</gene>
<dbReference type="Proteomes" id="UP000243686">
    <property type="component" value="Unassembled WGS sequence"/>
</dbReference>
<dbReference type="AlphaFoldDB" id="A0A1S8X2M8"/>
<proteinExistence type="predicted"/>
<evidence type="ECO:0000313" key="1">
    <source>
        <dbReference type="EMBL" id="OON20962.1"/>
    </source>
</evidence>
<accession>A0A1S8X2M8</accession>